<comment type="similarity">
    <text evidence="1 5">Belongs to the bacterial ribosomal protein bS21 family.</text>
</comment>
<evidence type="ECO:0000313" key="8">
    <source>
        <dbReference type="Proteomes" id="UP000228952"/>
    </source>
</evidence>
<proteinExistence type="inferred from homology"/>
<evidence type="ECO:0000256" key="2">
    <source>
        <dbReference type="ARBA" id="ARBA00022980"/>
    </source>
</evidence>
<organism evidence="7 8">
    <name type="scientific">Candidatus Dojkabacteria bacterium CG_4_10_14_0_2_um_filter_Dojkabacteria_WS6_41_15</name>
    <dbReference type="NCBI Taxonomy" id="2014249"/>
    <lineage>
        <taxon>Bacteria</taxon>
        <taxon>Candidatus Dojkabacteria</taxon>
    </lineage>
</organism>
<feature type="compositionally biased region" description="Basic residues" evidence="6">
    <location>
        <begin position="56"/>
        <end position="78"/>
    </location>
</feature>
<keyword evidence="2 5" id="KW-0689">Ribosomal protein</keyword>
<dbReference type="GO" id="GO:1990904">
    <property type="term" value="C:ribonucleoprotein complex"/>
    <property type="evidence" value="ECO:0007669"/>
    <property type="project" value="UniProtKB-KW"/>
</dbReference>
<dbReference type="GO" id="GO:0005840">
    <property type="term" value="C:ribosome"/>
    <property type="evidence" value="ECO:0007669"/>
    <property type="project" value="UniProtKB-KW"/>
</dbReference>
<gene>
    <name evidence="5" type="primary">rpsU</name>
    <name evidence="7" type="ORF">COX64_03790</name>
</gene>
<name>A0A2M7W1G9_9BACT</name>
<dbReference type="GO" id="GO:0003735">
    <property type="term" value="F:structural constituent of ribosome"/>
    <property type="evidence" value="ECO:0007669"/>
    <property type="project" value="InterPro"/>
</dbReference>
<dbReference type="Pfam" id="PF01165">
    <property type="entry name" value="Ribosomal_S21"/>
    <property type="match status" value="1"/>
</dbReference>
<dbReference type="AlphaFoldDB" id="A0A2M7W1G9"/>
<evidence type="ECO:0000256" key="3">
    <source>
        <dbReference type="ARBA" id="ARBA00023274"/>
    </source>
</evidence>
<evidence type="ECO:0000256" key="6">
    <source>
        <dbReference type="SAM" id="MobiDB-lite"/>
    </source>
</evidence>
<dbReference type="NCBIfam" id="TIGR00030">
    <property type="entry name" value="S21p"/>
    <property type="match status" value="1"/>
</dbReference>
<reference evidence="8" key="1">
    <citation type="submission" date="2017-09" db="EMBL/GenBank/DDBJ databases">
        <title>Depth-based differentiation of microbial function through sediment-hosted aquifers and enrichment of novel symbionts in the deep terrestrial subsurface.</title>
        <authorList>
            <person name="Probst A.J."/>
            <person name="Ladd B."/>
            <person name="Jarett J.K."/>
            <person name="Geller-Mcgrath D.E."/>
            <person name="Sieber C.M.K."/>
            <person name="Emerson J.B."/>
            <person name="Anantharaman K."/>
            <person name="Thomas B.C."/>
            <person name="Malmstrom R."/>
            <person name="Stieglmeier M."/>
            <person name="Klingl A."/>
            <person name="Woyke T."/>
            <person name="Ryan C.M."/>
            <person name="Banfield J.F."/>
        </authorList>
    </citation>
    <scope>NUCLEOTIDE SEQUENCE [LARGE SCALE GENOMIC DNA]</scope>
</reference>
<feature type="region of interest" description="Disordered" evidence="6">
    <location>
        <begin position="48"/>
        <end position="78"/>
    </location>
</feature>
<dbReference type="EMBL" id="PFQB01000098">
    <property type="protein sequence ID" value="PJA13041.1"/>
    <property type="molecule type" value="Genomic_DNA"/>
</dbReference>
<evidence type="ECO:0000313" key="7">
    <source>
        <dbReference type="EMBL" id="PJA13041.1"/>
    </source>
</evidence>
<dbReference type="InterPro" id="IPR001911">
    <property type="entry name" value="Ribosomal_bS21"/>
</dbReference>
<protein>
    <recommendedName>
        <fullName evidence="4 5">Small ribosomal subunit protein bS21</fullName>
    </recommendedName>
</protein>
<dbReference type="HAMAP" id="MF_00358">
    <property type="entry name" value="Ribosomal_bS21"/>
    <property type="match status" value="1"/>
</dbReference>
<accession>A0A2M7W1G9</accession>
<comment type="caution">
    <text evidence="7">The sequence shown here is derived from an EMBL/GenBank/DDBJ whole genome shotgun (WGS) entry which is preliminary data.</text>
</comment>
<dbReference type="Gene3D" id="1.20.5.1150">
    <property type="entry name" value="Ribosomal protein S8"/>
    <property type="match status" value="1"/>
</dbReference>
<keyword evidence="3 5" id="KW-0687">Ribonucleoprotein</keyword>
<dbReference type="Proteomes" id="UP000228952">
    <property type="component" value="Unassembled WGS sequence"/>
</dbReference>
<evidence type="ECO:0000256" key="1">
    <source>
        <dbReference type="ARBA" id="ARBA00006640"/>
    </source>
</evidence>
<dbReference type="InterPro" id="IPR038380">
    <property type="entry name" value="Ribosomal_bS21_sf"/>
</dbReference>
<evidence type="ECO:0000256" key="4">
    <source>
        <dbReference type="ARBA" id="ARBA00035135"/>
    </source>
</evidence>
<dbReference type="GO" id="GO:0006412">
    <property type="term" value="P:translation"/>
    <property type="evidence" value="ECO:0007669"/>
    <property type="project" value="UniProtKB-UniRule"/>
</dbReference>
<evidence type="ECO:0000256" key="5">
    <source>
        <dbReference type="HAMAP-Rule" id="MF_00358"/>
    </source>
</evidence>
<sequence length="78" mass="9274">MAVITVHQNEPIDSVLRRFQRQVIKEGIISDVLDKRCHLSKSEARRVKVHELERSAKRKRRRSKSKPRTSVHVKKKMF</sequence>